<feature type="compositionally biased region" description="Low complexity" evidence="13">
    <location>
        <begin position="679"/>
        <end position="690"/>
    </location>
</feature>
<dbReference type="InterPro" id="IPR001680">
    <property type="entry name" value="WD40_rpt"/>
</dbReference>
<feature type="region of interest" description="Disordered" evidence="13">
    <location>
        <begin position="72"/>
        <end position="102"/>
    </location>
</feature>
<comment type="subcellular location">
    <subcellularLocation>
        <location evidence="1">Vacuole</location>
    </subcellularLocation>
</comment>
<evidence type="ECO:0000256" key="4">
    <source>
        <dbReference type="ARBA" id="ARBA00022554"/>
    </source>
</evidence>
<dbReference type="eggNOG" id="KOG0269">
    <property type="taxonomic scope" value="Eukaryota"/>
</dbReference>
<evidence type="ECO:0000313" key="16">
    <source>
        <dbReference type="Proteomes" id="UP000182444"/>
    </source>
</evidence>
<evidence type="ECO:0000259" key="14">
    <source>
        <dbReference type="PROSITE" id="PS50089"/>
    </source>
</evidence>
<evidence type="ECO:0000313" key="15">
    <source>
        <dbReference type="EMBL" id="AOW01856.1"/>
    </source>
</evidence>
<keyword evidence="12" id="KW-0175">Coiled coil</keyword>
<dbReference type="VEuPathDB" id="FungiDB:YALI0_B17842g"/>
<feature type="domain" description="RING-type" evidence="14">
    <location>
        <begin position="1053"/>
        <end position="1092"/>
    </location>
</feature>
<dbReference type="AlphaFoldDB" id="A0A1D8N892"/>
<feature type="region of interest" description="Disordered" evidence="13">
    <location>
        <begin position="648"/>
        <end position="699"/>
    </location>
</feature>
<keyword evidence="6" id="KW-0479">Metal-binding</keyword>
<keyword evidence="5 11" id="KW-0853">WD repeat</keyword>
<feature type="compositionally biased region" description="Polar residues" evidence="13">
    <location>
        <begin position="91"/>
        <end position="102"/>
    </location>
</feature>
<evidence type="ECO:0000256" key="13">
    <source>
        <dbReference type="SAM" id="MobiDB-lite"/>
    </source>
</evidence>
<dbReference type="PROSITE" id="PS50082">
    <property type="entry name" value="WD_REPEATS_2"/>
    <property type="match status" value="1"/>
</dbReference>
<dbReference type="PROSITE" id="PS50294">
    <property type="entry name" value="WD_REPEATS_REGION"/>
    <property type="match status" value="1"/>
</dbReference>
<dbReference type="Pfam" id="PF17120">
    <property type="entry name" value="zf-RING_16"/>
    <property type="match status" value="1"/>
</dbReference>
<evidence type="ECO:0000256" key="9">
    <source>
        <dbReference type="ARBA" id="ARBA00022833"/>
    </source>
</evidence>
<dbReference type="GO" id="GO:0005829">
    <property type="term" value="C:cytosol"/>
    <property type="evidence" value="ECO:0007669"/>
    <property type="project" value="TreeGrafter"/>
</dbReference>
<sequence length="1102" mass="120127">MSNKGSQAGSNEGSLAKLMHGHFNLPMLSSNPPSDGSSPENQSSTGGSPQPNSSDAGGSAFARFGKALYGRNLGPTPVPTSAPTSAPSHVESPSNQPPRLSFTTKSGILAMSPSPDWSQAVIAGRDFLQIVNVTDTEIVQHLDLFGSPGYKEKHPLSSVSVVKWGLRQYAKYIILGKTNGHIQVYNADSTTSKASYQLHEYNTSINSLGLNPHATHMLLSGNSAGIAKTWDMRSSNKKPLAQFVKNGDICRELKVSPFDSTKFAMIYDSGVVQRWDIRNPSGPERRMNAHAQRGLTLDWHEEFDYIVTGGRDKQIQIWNMAAGETARVPDHVINTPNGVHKVRWQQHAFNPKNILDCDIASSSMDLYDYRVHIWSPKRKYIPRIVIEDHEARLTEVQWKSGTQLWTAARDNKFIQRDISYEEPVINQLPKVSNTWSTTGLLMTVQGNNAINQHEYEDNAPSTVPGSSAASVHEREREGSRVSLRLSFNSRTQQKPKMNSLKEEGPVDQLLYEVPHVGINEKSITLAANNAEYQVTETSTVLDICIHNARVAKAIGRPRMAQTWLVLHRALEWELEEWKKKREEKREKFEKLSALVLPSRQNTLDRGSGPNSATSNLLSSLKSLEGTPRPAGAHMLSDAASITSKLSLEKTVTQESDPRPTLLTSRSISSPVAVPTTPKSGSRSSSQRRPSFGPATAESVGSAGSDIAFGSYESGSNSEEAVSPVAQEKFTHLGISRTAASKEGTFSGPSTPSSSTTSGALSILNGKGINPEARSLLTGIIEEGSFSSNSSVRSLMVEDREKVNQGRERDVSLASSISNVASSHHSLSHSHTDDSEDFFGGGVAPRRSQSPESEDDDMLPANKISIAATASALAAAAVPPAAISTPSVVTKGIASPKKSIEEVYTPPENPDYISDSELDEFIAFSQSLQHPWSPLKLLKDCNEYYHLDGDVQFCAILALIFSRTHPSAFPEDNMVEEVLHCYIMQLQKLQCVVALAELINSCKKFKSIYHMGQTNTSINQQCPTCGSVLSEANAASEQKAFWYCSKCHSLLDGCVLCRETIKGLGACMLACGHYGHFECMKGWVIDDNMTECPSGCGAKITDF</sequence>
<dbReference type="InterPro" id="IPR049566">
    <property type="entry name" value="WDR59_RTC1-like_RING_Znf"/>
</dbReference>
<feature type="region of interest" description="Disordered" evidence="13">
    <location>
        <begin position="787"/>
        <end position="857"/>
    </location>
</feature>
<dbReference type="PROSITE" id="PS00678">
    <property type="entry name" value="WD_REPEATS_1"/>
    <property type="match status" value="1"/>
</dbReference>
<dbReference type="SUPFAM" id="SSF50978">
    <property type="entry name" value="WD40 repeat-like"/>
    <property type="match status" value="1"/>
</dbReference>
<dbReference type="GO" id="GO:0061700">
    <property type="term" value="C:GATOR2 complex"/>
    <property type="evidence" value="ECO:0007669"/>
    <property type="project" value="TreeGrafter"/>
</dbReference>
<evidence type="ECO:0000256" key="1">
    <source>
        <dbReference type="ARBA" id="ARBA00004116"/>
    </source>
</evidence>
<evidence type="ECO:0000256" key="5">
    <source>
        <dbReference type="ARBA" id="ARBA00022574"/>
    </source>
</evidence>
<dbReference type="KEGG" id="yli:2906993"/>
<keyword evidence="4" id="KW-0926">Vacuole</keyword>
<dbReference type="EMBL" id="CP017554">
    <property type="protein sequence ID" value="AOW01856.1"/>
    <property type="molecule type" value="Genomic_DNA"/>
</dbReference>
<feature type="compositionally biased region" description="Low complexity" evidence="13">
    <location>
        <begin position="746"/>
        <end position="758"/>
    </location>
</feature>
<feature type="compositionally biased region" description="Polar residues" evidence="13">
    <location>
        <begin position="27"/>
        <end position="56"/>
    </location>
</feature>
<evidence type="ECO:0000256" key="6">
    <source>
        <dbReference type="ARBA" id="ARBA00022723"/>
    </source>
</evidence>
<comment type="similarity">
    <text evidence="2">Belongs to the WD repeat RTC1 family.</text>
</comment>
<dbReference type="Gene3D" id="2.130.10.10">
    <property type="entry name" value="YVTN repeat-like/Quinoprotein amine dehydrogenase"/>
    <property type="match status" value="2"/>
</dbReference>
<feature type="compositionally biased region" description="Polar residues" evidence="13">
    <location>
        <begin position="459"/>
        <end position="469"/>
    </location>
</feature>
<feature type="region of interest" description="Disordered" evidence="13">
    <location>
        <begin position="456"/>
        <end position="479"/>
    </location>
</feature>
<dbReference type="SMART" id="SM00320">
    <property type="entry name" value="WD40"/>
    <property type="match status" value="5"/>
</dbReference>
<evidence type="ECO:0000256" key="3">
    <source>
        <dbReference type="ARBA" id="ARBA00015098"/>
    </source>
</evidence>
<dbReference type="PANTHER" id="PTHR46200">
    <property type="entry name" value="GATOR COMPLEX PROTEIN WDR24"/>
    <property type="match status" value="1"/>
</dbReference>
<dbReference type="InterPro" id="IPR019775">
    <property type="entry name" value="WD40_repeat_CS"/>
</dbReference>
<feature type="compositionally biased region" description="Low complexity" evidence="13">
    <location>
        <begin position="811"/>
        <end position="824"/>
    </location>
</feature>
<reference evidence="15 16" key="1">
    <citation type="journal article" date="2016" name="PLoS ONE">
        <title>Sequence Assembly of Yarrowia lipolytica Strain W29/CLIB89 Shows Transposable Element Diversity.</title>
        <authorList>
            <person name="Magnan C."/>
            <person name="Yu J."/>
            <person name="Chang I."/>
            <person name="Jahn E."/>
            <person name="Kanomata Y."/>
            <person name="Wu J."/>
            <person name="Zeller M."/>
            <person name="Oakes M."/>
            <person name="Baldi P."/>
            <person name="Sandmeyer S."/>
        </authorList>
    </citation>
    <scope>NUCLEOTIDE SEQUENCE [LARGE SCALE GENOMIC DNA]</scope>
    <source>
        <strain evidence="16">CLIB89(W29)</strain>
    </source>
</reference>
<dbReference type="InterPro" id="IPR037590">
    <property type="entry name" value="WDR24"/>
</dbReference>
<evidence type="ECO:0000256" key="11">
    <source>
        <dbReference type="PROSITE-ProRule" id="PRU00221"/>
    </source>
</evidence>
<organism evidence="15 16">
    <name type="scientific">Yarrowia lipolytica</name>
    <name type="common">Candida lipolytica</name>
    <dbReference type="NCBI Taxonomy" id="4952"/>
    <lineage>
        <taxon>Eukaryota</taxon>
        <taxon>Fungi</taxon>
        <taxon>Dikarya</taxon>
        <taxon>Ascomycota</taxon>
        <taxon>Saccharomycotina</taxon>
        <taxon>Dipodascomycetes</taxon>
        <taxon>Dipodascales</taxon>
        <taxon>Dipodascales incertae sedis</taxon>
        <taxon>Yarrowia</taxon>
    </lineage>
</organism>
<keyword evidence="8 10" id="KW-0863">Zinc-finger</keyword>
<dbReference type="Proteomes" id="UP000182444">
    <property type="component" value="Chromosome 1B"/>
</dbReference>
<dbReference type="GO" id="GO:1904263">
    <property type="term" value="P:positive regulation of TORC1 signaling"/>
    <property type="evidence" value="ECO:0007669"/>
    <property type="project" value="TreeGrafter"/>
</dbReference>
<keyword evidence="7" id="KW-0677">Repeat</keyword>
<evidence type="ECO:0000256" key="12">
    <source>
        <dbReference type="SAM" id="Coils"/>
    </source>
</evidence>
<dbReference type="PANTHER" id="PTHR46200:SF1">
    <property type="entry name" value="GATOR COMPLEX PROTEIN WDR24"/>
    <property type="match status" value="1"/>
</dbReference>
<dbReference type="InterPro" id="IPR001841">
    <property type="entry name" value="Znf_RING"/>
</dbReference>
<dbReference type="RefSeq" id="XP_501033.3">
    <property type="nucleotide sequence ID" value="XM_501033.3"/>
</dbReference>
<keyword evidence="9" id="KW-0862">Zinc</keyword>
<feature type="region of interest" description="Disordered" evidence="13">
    <location>
        <begin position="1"/>
        <end position="60"/>
    </location>
</feature>
<dbReference type="GO" id="GO:0016239">
    <property type="term" value="P:positive regulation of macroautophagy"/>
    <property type="evidence" value="ECO:0007669"/>
    <property type="project" value="TreeGrafter"/>
</dbReference>
<proteinExistence type="inferred from homology"/>
<feature type="compositionally biased region" description="Low complexity" evidence="13">
    <location>
        <begin position="79"/>
        <end position="88"/>
    </location>
</feature>
<feature type="coiled-coil region" evidence="12">
    <location>
        <begin position="567"/>
        <end position="594"/>
    </location>
</feature>
<feature type="region of interest" description="Disordered" evidence="13">
    <location>
        <begin position="739"/>
        <end position="762"/>
    </location>
</feature>
<accession>A0A1D8N892</accession>
<dbReference type="InterPro" id="IPR015943">
    <property type="entry name" value="WD40/YVTN_repeat-like_dom_sf"/>
</dbReference>
<evidence type="ECO:0000256" key="7">
    <source>
        <dbReference type="ARBA" id="ARBA00022737"/>
    </source>
</evidence>
<dbReference type="VEuPathDB" id="FungiDB:YALI1_B23077g"/>
<name>A0A1D8N892_YARLL</name>
<evidence type="ECO:0000256" key="2">
    <source>
        <dbReference type="ARBA" id="ARBA00008863"/>
    </source>
</evidence>
<dbReference type="InterPro" id="IPR036322">
    <property type="entry name" value="WD40_repeat_dom_sf"/>
</dbReference>
<dbReference type="GO" id="GO:0005774">
    <property type="term" value="C:vacuolar membrane"/>
    <property type="evidence" value="ECO:0007669"/>
    <property type="project" value="TreeGrafter"/>
</dbReference>
<evidence type="ECO:0000256" key="10">
    <source>
        <dbReference type="PROSITE-ProRule" id="PRU00175"/>
    </source>
</evidence>
<evidence type="ECO:0000256" key="8">
    <source>
        <dbReference type="ARBA" id="ARBA00022771"/>
    </source>
</evidence>
<dbReference type="GO" id="GO:0008270">
    <property type="term" value="F:zinc ion binding"/>
    <property type="evidence" value="ECO:0007669"/>
    <property type="project" value="UniProtKB-KW"/>
</dbReference>
<dbReference type="PROSITE" id="PS50089">
    <property type="entry name" value="ZF_RING_2"/>
    <property type="match status" value="1"/>
</dbReference>
<feature type="repeat" description="WD" evidence="11">
    <location>
        <begin position="287"/>
        <end position="328"/>
    </location>
</feature>
<gene>
    <name evidence="15" type="ORF">YALI1_B23077g</name>
</gene>
<feature type="compositionally biased region" description="Polar residues" evidence="13">
    <location>
        <begin position="1"/>
        <end position="13"/>
    </location>
</feature>
<dbReference type="GeneID" id="2906993"/>
<protein>
    <recommendedName>
        <fullName evidence="3">Restriction of telomere capping protein 1</fullName>
    </recommendedName>
</protein>
<feature type="compositionally biased region" description="Basic and acidic residues" evidence="13">
    <location>
        <begin position="795"/>
        <end position="810"/>
    </location>
</feature>